<dbReference type="AlphaFoldDB" id="A0AB39BQP1"/>
<evidence type="ECO:0000256" key="1">
    <source>
        <dbReference type="ARBA" id="ARBA00022741"/>
    </source>
</evidence>
<dbReference type="GO" id="GO:0005524">
    <property type="term" value="F:ATP binding"/>
    <property type="evidence" value="ECO:0007669"/>
    <property type="project" value="UniProtKB-KW"/>
</dbReference>
<dbReference type="RefSeq" id="WP_368503355.1">
    <property type="nucleotide sequence ID" value="NZ_CP162551.1"/>
</dbReference>
<organism evidence="4">
    <name type="scientific">Alkalihalophilus sp. As8PL</name>
    <dbReference type="NCBI Taxonomy" id="3237103"/>
    <lineage>
        <taxon>Bacteria</taxon>
        <taxon>Bacillati</taxon>
        <taxon>Bacillota</taxon>
        <taxon>Bacilli</taxon>
        <taxon>Bacillales</taxon>
        <taxon>Bacillaceae</taxon>
        <taxon>Alkalihalophilus</taxon>
    </lineage>
</organism>
<keyword evidence="2 4" id="KW-0067">ATP-binding</keyword>
<dbReference type="PANTHER" id="PTHR43158:SF5">
    <property type="entry name" value="ABC TRANSPORTER, ATP-BINDING PROTEIN"/>
    <property type="match status" value="1"/>
</dbReference>
<dbReference type="InterPro" id="IPR003439">
    <property type="entry name" value="ABC_transporter-like_ATP-bd"/>
</dbReference>
<evidence type="ECO:0000313" key="4">
    <source>
        <dbReference type="EMBL" id="XDI35820.1"/>
    </source>
</evidence>
<evidence type="ECO:0000259" key="3">
    <source>
        <dbReference type="PROSITE" id="PS50893"/>
    </source>
</evidence>
<dbReference type="CDD" id="cd03230">
    <property type="entry name" value="ABC_DR_subfamily_A"/>
    <property type="match status" value="1"/>
</dbReference>
<accession>A0AB39BQP1</accession>
<dbReference type="SUPFAM" id="SSF52540">
    <property type="entry name" value="P-loop containing nucleoside triphosphate hydrolases"/>
    <property type="match status" value="1"/>
</dbReference>
<dbReference type="SMART" id="SM00382">
    <property type="entry name" value="AAA"/>
    <property type="match status" value="1"/>
</dbReference>
<dbReference type="PROSITE" id="PS50893">
    <property type="entry name" value="ABC_TRANSPORTER_2"/>
    <property type="match status" value="1"/>
</dbReference>
<dbReference type="EMBL" id="CP162551">
    <property type="protein sequence ID" value="XDI35820.1"/>
    <property type="molecule type" value="Genomic_DNA"/>
</dbReference>
<gene>
    <name evidence="4" type="ORF">AB3N04_14045</name>
</gene>
<dbReference type="GO" id="GO:0016887">
    <property type="term" value="F:ATP hydrolysis activity"/>
    <property type="evidence" value="ECO:0007669"/>
    <property type="project" value="InterPro"/>
</dbReference>
<dbReference type="InterPro" id="IPR003593">
    <property type="entry name" value="AAA+_ATPase"/>
</dbReference>
<reference evidence="4" key="1">
    <citation type="submission" date="2024-07" db="EMBL/GenBank/DDBJ databases">
        <title>Identification and characteristics of an arsenic-resistant bacterial isolate, which belongs to a novel species.</title>
        <authorList>
            <person name="Juszczyk A."/>
            <person name="Kowalczyk A."/>
            <person name="Was K."/>
            <person name="Kosowicz W."/>
            <person name="Budzyn A."/>
            <person name="Latowski D."/>
        </authorList>
    </citation>
    <scope>NUCLEOTIDE SEQUENCE</scope>
    <source>
        <strain evidence="4">As8PL</strain>
    </source>
</reference>
<proteinExistence type="predicted"/>
<dbReference type="Gene3D" id="3.40.50.300">
    <property type="entry name" value="P-loop containing nucleotide triphosphate hydrolases"/>
    <property type="match status" value="1"/>
</dbReference>
<keyword evidence="1" id="KW-0547">Nucleotide-binding</keyword>
<dbReference type="InterPro" id="IPR027417">
    <property type="entry name" value="P-loop_NTPase"/>
</dbReference>
<dbReference type="PANTHER" id="PTHR43158">
    <property type="entry name" value="SKFA PEPTIDE EXPORT ATP-BINDING PROTEIN SKFE"/>
    <property type="match status" value="1"/>
</dbReference>
<protein>
    <submittedName>
        <fullName evidence="4">ATP-binding cassette domain-containing protein</fullName>
    </submittedName>
</protein>
<feature type="domain" description="ABC transporter" evidence="3">
    <location>
        <begin position="5"/>
        <end position="230"/>
    </location>
</feature>
<dbReference type="Pfam" id="PF00005">
    <property type="entry name" value="ABC_tran"/>
    <property type="match status" value="1"/>
</dbReference>
<evidence type="ECO:0000256" key="2">
    <source>
        <dbReference type="ARBA" id="ARBA00022840"/>
    </source>
</evidence>
<name>A0AB39BQP1_9BACI</name>
<sequence length="272" mass="30647">MTCLIDVDKVSKVIKKEKIIDSISCSFEENRIYGLLGRNGAGKTTLMKMMTGQSLPTEGDILINGQSPFDNPTVQPQICFIKESGNFKETMKIKDIIKIAPAYYPNLNKDFALKLIETFKLPAHKKVSQLSKGMVSALGISIGIASRAPLTIFDEPYIGMDAAARQTFYDLLLDDYTIHPRTIILSTHLIDEVSNLFQDVYLIDEGKLTLSENLLSLNECRGLFSFHSSWCDQKSICPDDNVIHHPPKSFICSIESTIYFHHELHSTIRDRK</sequence>